<name>A0ABS9TZZ9_9MICC</name>
<comment type="caution">
    <text evidence="2">The sequence shown here is derived from an EMBL/GenBank/DDBJ whole genome shotgun (WGS) entry which is preliminary data.</text>
</comment>
<dbReference type="Pfam" id="PF11253">
    <property type="entry name" value="DUF3052"/>
    <property type="match status" value="1"/>
</dbReference>
<evidence type="ECO:0000313" key="2">
    <source>
        <dbReference type="EMBL" id="MCH6469958.1"/>
    </source>
</evidence>
<evidence type="ECO:0000313" key="3">
    <source>
        <dbReference type="Proteomes" id="UP001202922"/>
    </source>
</evidence>
<sequence length="147" mass="16090">MHMNTARRKNVGETDTAAGSNVAGRLGFKDGDLIQEFGYDEDVDFDLRAGIEDTVGSELLDEDEHDVVDAVVVWWRDGDGDLVDMLVDAQTTLEDHGVIWLLTPKQGREGYVPPVEVQEAAPTAGLHSTSTAGVSKDWHATRLARKK</sequence>
<dbReference type="InterPro" id="IPR021412">
    <property type="entry name" value="DUF3052"/>
</dbReference>
<dbReference type="Proteomes" id="UP001202922">
    <property type="component" value="Unassembled WGS sequence"/>
</dbReference>
<accession>A0ABS9TZZ9</accession>
<protein>
    <submittedName>
        <fullName evidence="2">DUF3052 domain-containing protein</fullName>
    </submittedName>
</protein>
<proteinExistence type="predicted"/>
<evidence type="ECO:0000256" key="1">
    <source>
        <dbReference type="SAM" id="MobiDB-lite"/>
    </source>
</evidence>
<feature type="region of interest" description="Disordered" evidence="1">
    <location>
        <begin position="1"/>
        <end position="22"/>
    </location>
</feature>
<dbReference type="EMBL" id="JAKZBV010000001">
    <property type="protein sequence ID" value="MCH6469958.1"/>
    <property type="molecule type" value="Genomic_DNA"/>
</dbReference>
<reference evidence="2 3" key="1">
    <citation type="submission" date="2022-03" db="EMBL/GenBank/DDBJ databases">
        <title>Sinomonas sp. isolated from a soil.</title>
        <authorList>
            <person name="Han J."/>
            <person name="Kim D.-U."/>
        </authorList>
    </citation>
    <scope>NUCLEOTIDE SEQUENCE [LARGE SCALE GENOMIC DNA]</scope>
    <source>
        <strain evidence="2 3">5-5</strain>
    </source>
</reference>
<gene>
    <name evidence="2" type="ORF">L0M17_08175</name>
</gene>
<keyword evidence="3" id="KW-1185">Reference proteome</keyword>
<organism evidence="2 3">
    <name type="scientific">Sinomonas terrae</name>
    <dbReference type="NCBI Taxonomy" id="2908838"/>
    <lineage>
        <taxon>Bacteria</taxon>
        <taxon>Bacillati</taxon>
        <taxon>Actinomycetota</taxon>
        <taxon>Actinomycetes</taxon>
        <taxon>Micrococcales</taxon>
        <taxon>Micrococcaceae</taxon>
        <taxon>Sinomonas</taxon>
    </lineage>
</organism>